<protein>
    <submittedName>
        <fullName evidence="1">Uncharacterized protein</fullName>
    </submittedName>
</protein>
<name>A0A165NXE7_9APHY</name>
<organism evidence="1 2">
    <name type="scientific">Daedalea quercina L-15889</name>
    <dbReference type="NCBI Taxonomy" id="1314783"/>
    <lineage>
        <taxon>Eukaryota</taxon>
        <taxon>Fungi</taxon>
        <taxon>Dikarya</taxon>
        <taxon>Basidiomycota</taxon>
        <taxon>Agaricomycotina</taxon>
        <taxon>Agaricomycetes</taxon>
        <taxon>Polyporales</taxon>
        <taxon>Fomitopsis</taxon>
    </lineage>
</organism>
<dbReference type="AlphaFoldDB" id="A0A165NXE7"/>
<dbReference type="Proteomes" id="UP000076727">
    <property type="component" value="Unassembled WGS sequence"/>
</dbReference>
<gene>
    <name evidence="1" type="ORF">DAEQUDRAFT_386770</name>
</gene>
<keyword evidence="2" id="KW-1185">Reference proteome</keyword>
<evidence type="ECO:0000313" key="1">
    <source>
        <dbReference type="EMBL" id="KZT67496.1"/>
    </source>
</evidence>
<accession>A0A165NXE7</accession>
<proteinExistence type="predicted"/>
<evidence type="ECO:0000313" key="2">
    <source>
        <dbReference type="Proteomes" id="UP000076727"/>
    </source>
</evidence>
<reference evidence="1 2" key="1">
    <citation type="journal article" date="2016" name="Mol. Biol. Evol.">
        <title>Comparative Genomics of Early-Diverging Mushroom-Forming Fungi Provides Insights into the Origins of Lignocellulose Decay Capabilities.</title>
        <authorList>
            <person name="Nagy L.G."/>
            <person name="Riley R."/>
            <person name="Tritt A."/>
            <person name="Adam C."/>
            <person name="Daum C."/>
            <person name="Floudas D."/>
            <person name="Sun H."/>
            <person name="Yadav J.S."/>
            <person name="Pangilinan J."/>
            <person name="Larsson K.H."/>
            <person name="Matsuura K."/>
            <person name="Barry K."/>
            <person name="Labutti K."/>
            <person name="Kuo R."/>
            <person name="Ohm R.A."/>
            <person name="Bhattacharya S.S."/>
            <person name="Shirouzu T."/>
            <person name="Yoshinaga Y."/>
            <person name="Martin F.M."/>
            <person name="Grigoriev I.V."/>
            <person name="Hibbett D.S."/>
        </authorList>
    </citation>
    <scope>NUCLEOTIDE SEQUENCE [LARGE SCALE GENOMIC DNA]</scope>
    <source>
        <strain evidence="1 2">L-15889</strain>
    </source>
</reference>
<sequence>MMFPSALRIVANKGAGTVNLRGVIWRTRRGVMKNIHTRLIDYIANWREFMPARPQRTFAKGSASPVPSTPLDM</sequence>
<dbReference type="EMBL" id="KV429075">
    <property type="protein sequence ID" value="KZT67496.1"/>
    <property type="molecule type" value="Genomic_DNA"/>
</dbReference>